<dbReference type="InterPro" id="IPR036397">
    <property type="entry name" value="RNaseH_sf"/>
</dbReference>
<dbReference type="Gene3D" id="3.30.420.10">
    <property type="entry name" value="Ribonuclease H-like superfamily/Ribonuclease H"/>
    <property type="match status" value="1"/>
</dbReference>
<dbReference type="PANTHER" id="PTHR35046:SF18">
    <property type="entry name" value="RNA-DIRECTED DNA POLYMERASE"/>
    <property type="match status" value="1"/>
</dbReference>
<reference evidence="1 2" key="1">
    <citation type="journal article" date="2017" name="Nature">
        <title>The Apostasia genome and the evolution of orchids.</title>
        <authorList>
            <person name="Zhang G.Q."/>
            <person name="Liu K.W."/>
            <person name="Li Z."/>
            <person name="Lohaus R."/>
            <person name="Hsiao Y.Y."/>
            <person name="Niu S.C."/>
            <person name="Wang J.Y."/>
            <person name="Lin Y.C."/>
            <person name="Xu Q."/>
            <person name="Chen L.J."/>
            <person name="Yoshida K."/>
            <person name="Fujiwara S."/>
            <person name="Wang Z.W."/>
            <person name="Zhang Y.Q."/>
            <person name="Mitsuda N."/>
            <person name="Wang M."/>
            <person name="Liu G.H."/>
            <person name="Pecoraro L."/>
            <person name="Huang H.X."/>
            <person name="Xiao X.J."/>
            <person name="Lin M."/>
            <person name="Wu X.Y."/>
            <person name="Wu W.L."/>
            <person name="Chen Y.Y."/>
            <person name="Chang S.B."/>
            <person name="Sakamoto S."/>
            <person name="Ohme-Takagi M."/>
            <person name="Yagi M."/>
            <person name="Zeng S.J."/>
            <person name="Shen C.Y."/>
            <person name="Yeh C.M."/>
            <person name="Luo Y.B."/>
            <person name="Tsai W.C."/>
            <person name="Van de Peer Y."/>
            <person name="Liu Z.J."/>
        </authorList>
    </citation>
    <scope>NUCLEOTIDE SEQUENCE [LARGE SCALE GENOMIC DNA]</scope>
    <source>
        <strain evidence="2">cv. Shenzhen</strain>
        <tissue evidence="1">Stem</tissue>
    </source>
</reference>
<dbReference type="InterPro" id="IPR012337">
    <property type="entry name" value="RNaseH-like_sf"/>
</dbReference>
<dbReference type="EMBL" id="KZ454781">
    <property type="protein sequence ID" value="PKA45832.1"/>
    <property type="molecule type" value="Genomic_DNA"/>
</dbReference>
<keyword evidence="2" id="KW-1185">Reference proteome</keyword>
<protein>
    <recommendedName>
        <fullName evidence="3">Integrase catalytic domain-containing protein</fullName>
    </recommendedName>
</protein>
<evidence type="ECO:0000313" key="1">
    <source>
        <dbReference type="EMBL" id="PKA45832.1"/>
    </source>
</evidence>
<dbReference type="OrthoDB" id="684556at2759"/>
<name>A0A2H9ZRB4_9ASPA</name>
<accession>A0A2H9ZRB4</accession>
<evidence type="ECO:0000313" key="2">
    <source>
        <dbReference type="Proteomes" id="UP000236161"/>
    </source>
</evidence>
<dbReference type="Proteomes" id="UP000236161">
    <property type="component" value="Unassembled WGS sequence"/>
</dbReference>
<organism evidence="1 2">
    <name type="scientific">Apostasia shenzhenica</name>
    <dbReference type="NCBI Taxonomy" id="1088818"/>
    <lineage>
        <taxon>Eukaryota</taxon>
        <taxon>Viridiplantae</taxon>
        <taxon>Streptophyta</taxon>
        <taxon>Embryophyta</taxon>
        <taxon>Tracheophyta</taxon>
        <taxon>Spermatophyta</taxon>
        <taxon>Magnoliopsida</taxon>
        <taxon>Liliopsida</taxon>
        <taxon>Asparagales</taxon>
        <taxon>Orchidaceae</taxon>
        <taxon>Apostasioideae</taxon>
        <taxon>Apostasia</taxon>
    </lineage>
</organism>
<evidence type="ECO:0008006" key="3">
    <source>
        <dbReference type="Google" id="ProtNLM"/>
    </source>
</evidence>
<dbReference type="GO" id="GO:0003676">
    <property type="term" value="F:nucleic acid binding"/>
    <property type="evidence" value="ECO:0007669"/>
    <property type="project" value="InterPro"/>
</dbReference>
<sequence length="117" mass="13582">MKRDVKHFVDRCKVCQMSKGLSINASHYMPLPVPTCPWKEISLDFVLGLPQTQRRFDSILVVVDRFSNIAHFVACRKTIDALEIAQVYFKKIVRLYGVPKGVISNHEKFLSHSWRHL</sequence>
<dbReference type="SUPFAM" id="SSF53098">
    <property type="entry name" value="Ribonuclease H-like"/>
    <property type="match status" value="1"/>
</dbReference>
<dbReference type="AlphaFoldDB" id="A0A2H9ZRB4"/>
<proteinExistence type="predicted"/>
<dbReference type="STRING" id="1088818.A0A2H9ZRB4"/>
<gene>
    <name evidence="1" type="ORF">AXF42_Ash021453</name>
</gene>
<dbReference type="PANTHER" id="PTHR35046">
    <property type="entry name" value="ZINC KNUCKLE (CCHC-TYPE) FAMILY PROTEIN"/>
    <property type="match status" value="1"/>
</dbReference>